<name>A0ABP8Y0H8_9MICO</name>
<dbReference type="SUPFAM" id="SSF55136">
    <property type="entry name" value="Probable bacterial effector-binding domain"/>
    <property type="match status" value="1"/>
</dbReference>
<comment type="caution">
    <text evidence="2">The sequence shown here is derived from an EMBL/GenBank/DDBJ whole genome shotgun (WGS) entry which is preliminary data.</text>
</comment>
<dbReference type="InterPro" id="IPR010499">
    <property type="entry name" value="AraC_E-bd"/>
</dbReference>
<dbReference type="RefSeq" id="WP_172151764.1">
    <property type="nucleotide sequence ID" value="NZ_BAABID010000003.1"/>
</dbReference>
<organism evidence="2 3">
    <name type="scientific">Isoptericola chiayiensis</name>
    <dbReference type="NCBI Taxonomy" id="579446"/>
    <lineage>
        <taxon>Bacteria</taxon>
        <taxon>Bacillati</taxon>
        <taxon>Actinomycetota</taxon>
        <taxon>Actinomycetes</taxon>
        <taxon>Micrococcales</taxon>
        <taxon>Promicromonosporaceae</taxon>
        <taxon>Isoptericola</taxon>
    </lineage>
</organism>
<evidence type="ECO:0000259" key="1">
    <source>
        <dbReference type="SMART" id="SM00871"/>
    </source>
</evidence>
<gene>
    <name evidence="2" type="ORF">GCM10023216_03590</name>
</gene>
<evidence type="ECO:0000313" key="3">
    <source>
        <dbReference type="Proteomes" id="UP001500956"/>
    </source>
</evidence>
<feature type="domain" description="AraC effector-binding" evidence="1">
    <location>
        <begin position="7"/>
        <end position="155"/>
    </location>
</feature>
<dbReference type="EMBL" id="BAABID010000003">
    <property type="protein sequence ID" value="GAA4718447.1"/>
    <property type="molecule type" value="Genomic_DNA"/>
</dbReference>
<dbReference type="SMART" id="SM00871">
    <property type="entry name" value="AraC_E_bind"/>
    <property type="match status" value="1"/>
</dbReference>
<sequence>MSEQPFADPTVETRPELHLAVVREQVALPDIPALFDRAFPLIFAALGRAGLEPVAPPLGVSHGMPADTLDLSVAVPVAAPFADDGEVTGETLPGGRAATVLVRGSYDQLAAAYEHVFGWVATQGLVPTGVAWEQYLTEPAPGGDVARTETLVGVQLLD</sequence>
<dbReference type="Gene3D" id="3.20.80.10">
    <property type="entry name" value="Regulatory factor, effector binding domain"/>
    <property type="match status" value="1"/>
</dbReference>
<protein>
    <recommendedName>
        <fullName evidence="1">AraC effector-binding domain-containing protein</fullName>
    </recommendedName>
</protein>
<dbReference type="InterPro" id="IPR011256">
    <property type="entry name" value="Reg_factor_effector_dom_sf"/>
</dbReference>
<dbReference type="Proteomes" id="UP001500956">
    <property type="component" value="Unassembled WGS sequence"/>
</dbReference>
<evidence type="ECO:0000313" key="2">
    <source>
        <dbReference type="EMBL" id="GAA4718447.1"/>
    </source>
</evidence>
<dbReference type="InterPro" id="IPR029442">
    <property type="entry name" value="GyrI-like"/>
</dbReference>
<keyword evidence="3" id="KW-1185">Reference proteome</keyword>
<reference evidence="3" key="1">
    <citation type="journal article" date="2019" name="Int. J. Syst. Evol. Microbiol.">
        <title>The Global Catalogue of Microorganisms (GCM) 10K type strain sequencing project: providing services to taxonomists for standard genome sequencing and annotation.</title>
        <authorList>
            <consortium name="The Broad Institute Genomics Platform"/>
            <consortium name="The Broad Institute Genome Sequencing Center for Infectious Disease"/>
            <person name="Wu L."/>
            <person name="Ma J."/>
        </authorList>
    </citation>
    <scope>NUCLEOTIDE SEQUENCE [LARGE SCALE GENOMIC DNA]</scope>
    <source>
        <strain evidence="3">JCM 18063</strain>
    </source>
</reference>
<accession>A0ABP8Y0H8</accession>
<dbReference type="Pfam" id="PF06445">
    <property type="entry name" value="GyrI-like"/>
    <property type="match status" value="1"/>
</dbReference>
<proteinExistence type="predicted"/>